<organism evidence="1 2">
    <name type="scientific">Zalaria obscura</name>
    <dbReference type="NCBI Taxonomy" id="2024903"/>
    <lineage>
        <taxon>Eukaryota</taxon>
        <taxon>Fungi</taxon>
        <taxon>Dikarya</taxon>
        <taxon>Ascomycota</taxon>
        <taxon>Pezizomycotina</taxon>
        <taxon>Dothideomycetes</taxon>
        <taxon>Dothideomycetidae</taxon>
        <taxon>Dothideales</taxon>
        <taxon>Zalariaceae</taxon>
        <taxon>Zalaria</taxon>
    </lineage>
</organism>
<dbReference type="Proteomes" id="UP001320706">
    <property type="component" value="Unassembled WGS sequence"/>
</dbReference>
<reference evidence="1" key="1">
    <citation type="submission" date="2024-02" db="EMBL/GenBank/DDBJ databases">
        <title>Metagenome Assembled Genome of Zalaria obscura JY119.</title>
        <authorList>
            <person name="Vighnesh L."/>
            <person name="Jagadeeshwari U."/>
            <person name="Venkata Ramana C."/>
            <person name="Sasikala C."/>
        </authorList>
    </citation>
    <scope>NUCLEOTIDE SEQUENCE</scope>
    <source>
        <strain evidence="1">JY119</strain>
    </source>
</reference>
<evidence type="ECO:0000313" key="1">
    <source>
        <dbReference type="EMBL" id="KAK8217172.1"/>
    </source>
</evidence>
<proteinExistence type="predicted"/>
<sequence>MSNPTPKRNTRVLNVGVVGLGRIGRQHALNALRSRAPTKLICVFTPAPEDIEWAKEWLIPHGVTIHQSLPEMLDHPGLEGVIIASLTKAHAEQVKMCIERGKHVLCEKPLAMSSTEVCGMRQIRATNHLAEATEQIRSILPCAQQHPDIVVMTAYTRRFDASYQRALAAIRAGAIGAPQVVRSQTCDMYDRSPFYLRYASTSPGVFIDTSIHDVDLTLSFFGADAKPRVLWATGIGAQHPELAKVHDYDHAVGVVEWYPDAAKGLPKRVAYFFASRAMKHGFDNSTEVIGTEGMLKINLTPRKDLLEVADKGGIRHELVDDFYGRYEHAFVTELEVWAECVLHGRELPYTLGTALKGMQIVEALQESLRTGEKIEFDESGRRLREPKSRL</sequence>
<dbReference type="EMBL" id="JAMKPW020000006">
    <property type="protein sequence ID" value="KAK8217172.1"/>
    <property type="molecule type" value="Genomic_DNA"/>
</dbReference>
<keyword evidence="2" id="KW-1185">Reference proteome</keyword>
<protein>
    <submittedName>
        <fullName evidence="1">Uncharacterized protein</fullName>
    </submittedName>
</protein>
<name>A0ACC3SK54_9PEZI</name>
<evidence type="ECO:0000313" key="2">
    <source>
        <dbReference type="Proteomes" id="UP001320706"/>
    </source>
</evidence>
<gene>
    <name evidence="1" type="ORF">M8818_001424</name>
</gene>
<accession>A0ACC3SK54</accession>
<comment type="caution">
    <text evidence="1">The sequence shown here is derived from an EMBL/GenBank/DDBJ whole genome shotgun (WGS) entry which is preliminary data.</text>
</comment>